<dbReference type="CDD" id="cd01948">
    <property type="entry name" value="EAL"/>
    <property type="match status" value="1"/>
</dbReference>
<protein>
    <submittedName>
        <fullName evidence="3">Diguanylate cyclase/phosphodiesterase (GGDEF &amp; EAL domains) with PAS/PAC sensor(S)</fullName>
    </submittedName>
</protein>
<dbReference type="PROSITE" id="PS50883">
    <property type="entry name" value="EAL"/>
    <property type="match status" value="1"/>
</dbReference>
<gene>
    <name evidence="3" type="ORF">MNBD_ALPHA01-1365</name>
</gene>
<accession>A0A3B0S4Y0</accession>
<dbReference type="InterPro" id="IPR050706">
    <property type="entry name" value="Cyclic-di-GMP_PDE-like"/>
</dbReference>
<dbReference type="InterPro" id="IPR011006">
    <property type="entry name" value="CheY-like_superfamily"/>
</dbReference>
<name>A0A3B0S4Y0_9ZZZZ</name>
<dbReference type="GO" id="GO:0000160">
    <property type="term" value="P:phosphorelay signal transduction system"/>
    <property type="evidence" value="ECO:0007669"/>
    <property type="project" value="InterPro"/>
</dbReference>
<feature type="domain" description="EAL" evidence="2">
    <location>
        <begin position="143"/>
        <end position="396"/>
    </location>
</feature>
<dbReference type="PROSITE" id="PS50110">
    <property type="entry name" value="RESPONSE_REGULATORY"/>
    <property type="match status" value="1"/>
</dbReference>
<feature type="domain" description="Response regulatory" evidence="1">
    <location>
        <begin position="5"/>
        <end position="123"/>
    </location>
</feature>
<dbReference type="Gene3D" id="3.20.20.450">
    <property type="entry name" value="EAL domain"/>
    <property type="match status" value="1"/>
</dbReference>
<evidence type="ECO:0000259" key="1">
    <source>
        <dbReference type="PROSITE" id="PS50110"/>
    </source>
</evidence>
<organism evidence="3">
    <name type="scientific">hydrothermal vent metagenome</name>
    <dbReference type="NCBI Taxonomy" id="652676"/>
    <lineage>
        <taxon>unclassified sequences</taxon>
        <taxon>metagenomes</taxon>
        <taxon>ecological metagenomes</taxon>
    </lineage>
</organism>
<dbReference type="InterPro" id="IPR035919">
    <property type="entry name" value="EAL_sf"/>
</dbReference>
<evidence type="ECO:0000313" key="3">
    <source>
        <dbReference type="EMBL" id="VAW01415.1"/>
    </source>
</evidence>
<dbReference type="EMBL" id="UOEJ01000146">
    <property type="protein sequence ID" value="VAW01415.1"/>
    <property type="molecule type" value="Genomic_DNA"/>
</dbReference>
<dbReference type="SMART" id="SM00448">
    <property type="entry name" value="REC"/>
    <property type="match status" value="1"/>
</dbReference>
<dbReference type="InterPro" id="IPR001789">
    <property type="entry name" value="Sig_transdc_resp-reg_receiver"/>
</dbReference>
<dbReference type="PANTHER" id="PTHR33121">
    <property type="entry name" value="CYCLIC DI-GMP PHOSPHODIESTERASE PDEF"/>
    <property type="match status" value="1"/>
</dbReference>
<dbReference type="SUPFAM" id="SSF141868">
    <property type="entry name" value="EAL domain-like"/>
    <property type="match status" value="1"/>
</dbReference>
<dbReference type="GO" id="GO:0071111">
    <property type="term" value="F:cyclic-guanylate-specific phosphodiesterase activity"/>
    <property type="evidence" value="ECO:0007669"/>
    <property type="project" value="InterPro"/>
</dbReference>
<dbReference type="AlphaFoldDB" id="A0A3B0S4Y0"/>
<dbReference type="Gene3D" id="3.40.50.2300">
    <property type="match status" value="1"/>
</dbReference>
<dbReference type="SMART" id="SM00052">
    <property type="entry name" value="EAL"/>
    <property type="match status" value="1"/>
</dbReference>
<sequence length="399" mass="44705">MNSLKLLVVDDEADFADFVSEVARNMNFEVLSTDNPLMFADLYSTTINIIILDLFMPRVDGIELLRFLYENKTSASIIFMSGKDRSVLHSAQKLAVEQGLDVLGVLQKPFRAEDLEQVLTEYIQDLNLHGSDQEPDPDQPTAHMPAPAELRQAIEDKALFLSYQPQINLSSGEVTGVEALIRWQHPDKGRIPASYFIPLAEENGLISDVTTFATTTAIRQMAEWQDKGINLRMSINFSPKILDNLEMPGKLARYVAKSGADISNITIEVTETALMADVAKYMDILARLRMKGFSLAIDDFGTGYSSLKQLVRAPFSKLKIDQLFVRKMDIDNECRTIVEISILLAHKLGMQVIAEGIENEKVNNILRELDCDEGQGYWIAKPMQADEIEAWLAKRAAGK</sequence>
<dbReference type="Pfam" id="PF00563">
    <property type="entry name" value="EAL"/>
    <property type="match status" value="1"/>
</dbReference>
<dbReference type="SUPFAM" id="SSF52172">
    <property type="entry name" value="CheY-like"/>
    <property type="match status" value="1"/>
</dbReference>
<dbReference type="InterPro" id="IPR001633">
    <property type="entry name" value="EAL_dom"/>
</dbReference>
<dbReference type="PANTHER" id="PTHR33121:SF70">
    <property type="entry name" value="SIGNALING PROTEIN YKOW"/>
    <property type="match status" value="1"/>
</dbReference>
<reference evidence="3" key="1">
    <citation type="submission" date="2018-06" db="EMBL/GenBank/DDBJ databases">
        <authorList>
            <person name="Zhirakovskaya E."/>
        </authorList>
    </citation>
    <scope>NUCLEOTIDE SEQUENCE</scope>
</reference>
<dbReference type="Pfam" id="PF00072">
    <property type="entry name" value="Response_reg"/>
    <property type="match status" value="1"/>
</dbReference>
<evidence type="ECO:0000259" key="2">
    <source>
        <dbReference type="PROSITE" id="PS50883"/>
    </source>
</evidence>
<proteinExistence type="predicted"/>